<proteinExistence type="inferred from homology"/>
<evidence type="ECO:0000313" key="6">
    <source>
        <dbReference type="EMBL" id="GEO05799.1"/>
    </source>
</evidence>
<evidence type="ECO:0000256" key="4">
    <source>
        <dbReference type="PIRSR" id="PIRSR036979-1"/>
    </source>
</evidence>
<organism evidence="6 7">
    <name type="scientific">Adhaeribacter aerolatus</name>
    <dbReference type="NCBI Taxonomy" id="670289"/>
    <lineage>
        <taxon>Bacteria</taxon>
        <taxon>Pseudomonadati</taxon>
        <taxon>Bacteroidota</taxon>
        <taxon>Cytophagia</taxon>
        <taxon>Cytophagales</taxon>
        <taxon>Hymenobacteraceae</taxon>
        <taxon>Adhaeribacter</taxon>
    </lineage>
</organism>
<feature type="binding site" evidence="4">
    <location>
        <position position="282"/>
    </location>
    <ligand>
        <name>Mn(2+)</name>
        <dbReference type="ChEBI" id="CHEBI:29035"/>
        <label>1</label>
    </ligand>
</feature>
<dbReference type="InterPro" id="IPR006035">
    <property type="entry name" value="Ureohydrolase"/>
</dbReference>
<dbReference type="SUPFAM" id="SSF52768">
    <property type="entry name" value="Arginase/deacetylase"/>
    <property type="match status" value="1"/>
</dbReference>
<evidence type="ECO:0000256" key="2">
    <source>
        <dbReference type="ARBA" id="ARBA00022723"/>
    </source>
</evidence>
<dbReference type="Pfam" id="PF00491">
    <property type="entry name" value="Arginase"/>
    <property type="match status" value="1"/>
</dbReference>
<dbReference type="PRINTS" id="PR00116">
    <property type="entry name" value="ARGINASE"/>
</dbReference>
<keyword evidence="2 4" id="KW-0479">Metal-binding</keyword>
<feature type="binding site" evidence="4">
    <location>
        <position position="284"/>
    </location>
    <ligand>
        <name>Mn(2+)</name>
        <dbReference type="ChEBI" id="CHEBI:29035"/>
        <label>1</label>
    </ligand>
</feature>
<feature type="binding site" evidence="4">
    <location>
        <position position="193"/>
    </location>
    <ligand>
        <name>Mn(2+)</name>
        <dbReference type="ChEBI" id="CHEBI:29035"/>
        <label>1</label>
    </ligand>
</feature>
<dbReference type="PIRSF" id="PIRSF036979">
    <property type="entry name" value="Arginase"/>
    <property type="match status" value="1"/>
</dbReference>
<dbReference type="PANTHER" id="PTHR11358">
    <property type="entry name" value="ARGINASE/AGMATINASE"/>
    <property type="match status" value="1"/>
</dbReference>
<dbReference type="OrthoDB" id="9788689at2"/>
<dbReference type="GO" id="GO:0008783">
    <property type="term" value="F:agmatinase activity"/>
    <property type="evidence" value="ECO:0007669"/>
    <property type="project" value="TreeGrafter"/>
</dbReference>
<feature type="binding site" evidence="4">
    <location>
        <position position="166"/>
    </location>
    <ligand>
        <name>Mn(2+)</name>
        <dbReference type="ChEBI" id="CHEBI:29035"/>
        <label>1</label>
    </ligand>
</feature>
<dbReference type="GO" id="GO:0046872">
    <property type="term" value="F:metal ion binding"/>
    <property type="evidence" value="ECO:0007669"/>
    <property type="project" value="UniProtKB-KW"/>
</dbReference>
<dbReference type="RefSeq" id="WP_146900563.1">
    <property type="nucleotide sequence ID" value="NZ_BJYS01000027.1"/>
</dbReference>
<dbReference type="InterPro" id="IPR023696">
    <property type="entry name" value="Ureohydrolase_dom_sf"/>
</dbReference>
<dbReference type="EMBL" id="BJYS01000027">
    <property type="protein sequence ID" value="GEO05799.1"/>
    <property type="molecule type" value="Genomic_DNA"/>
</dbReference>
<dbReference type="GO" id="GO:0033389">
    <property type="term" value="P:putrescine biosynthetic process from arginine, via agmatine"/>
    <property type="evidence" value="ECO:0007669"/>
    <property type="project" value="TreeGrafter"/>
</dbReference>
<comment type="cofactor">
    <cofactor evidence="4">
        <name>Mn(2+)</name>
        <dbReference type="ChEBI" id="CHEBI:29035"/>
    </cofactor>
    <text evidence="4">Binds 2 manganese ions per subunit.</text>
</comment>
<evidence type="ECO:0000313" key="7">
    <source>
        <dbReference type="Proteomes" id="UP000321532"/>
    </source>
</evidence>
<keyword evidence="3 5" id="KW-0378">Hydrolase</keyword>
<dbReference type="CDD" id="cd11593">
    <property type="entry name" value="Agmatinase-like_2"/>
    <property type="match status" value="1"/>
</dbReference>
<evidence type="ECO:0000256" key="3">
    <source>
        <dbReference type="ARBA" id="ARBA00022801"/>
    </source>
</evidence>
<dbReference type="PANTHER" id="PTHR11358:SF26">
    <property type="entry name" value="GUANIDINO ACID HYDROLASE, MITOCHONDRIAL"/>
    <property type="match status" value="1"/>
</dbReference>
<comment type="similarity">
    <text evidence="1">Belongs to the arginase family. Agmatinase subfamily.</text>
</comment>
<name>A0A512B1I7_9BACT</name>
<reference evidence="6 7" key="1">
    <citation type="submission" date="2019-07" db="EMBL/GenBank/DDBJ databases">
        <title>Whole genome shotgun sequence of Adhaeribacter aerolatus NBRC 106133.</title>
        <authorList>
            <person name="Hosoyama A."/>
            <person name="Uohara A."/>
            <person name="Ohji S."/>
            <person name="Ichikawa N."/>
        </authorList>
    </citation>
    <scope>NUCLEOTIDE SEQUENCE [LARGE SCALE GENOMIC DNA]</scope>
    <source>
        <strain evidence="6 7">NBRC 106133</strain>
    </source>
</reference>
<dbReference type="Proteomes" id="UP000321532">
    <property type="component" value="Unassembled WGS sequence"/>
</dbReference>
<keyword evidence="7" id="KW-1185">Reference proteome</keyword>
<dbReference type="InterPro" id="IPR020855">
    <property type="entry name" value="Ureohydrolase_Mn_BS"/>
</dbReference>
<comment type="caution">
    <text evidence="6">The sequence shown here is derived from an EMBL/GenBank/DDBJ whole genome shotgun (WGS) entry which is preliminary data.</text>
</comment>
<dbReference type="PROSITE" id="PS01053">
    <property type="entry name" value="ARGINASE_1"/>
    <property type="match status" value="1"/>
</dbReference>
<evidence type="ECO:0000256" key="5">
    <source>
        <dbReference type="RuleBase" id="RU003684"/>
    </source>
</evidence>
<gene>
    <name evidence="6" type="primary">speB</name>
    <name evidence="6" type="ORF">AAE02nite_34630</name>
</gene>
<feature type="binding site" evidence="4">
    <location>
        <position position="189"/>
    </location>
    <ligand>
        <name>Mn(2+)</name>
        <dbReference type="ChEBI" id="CHEBI:29035"/>
        <label>1</label>
    </ligand>
</feature>
<dbReference type="Gene3D" id="3.40.800.10">
    <property type="entry name" value="Ureohydrolase domain"/>
    <property type="match status" value="1"/>
</dbReference>
<feature type="binding site" evidence="4">
    <location>
        <position position="191"/>
    </location>
    <ligand>
        <name>Mn(2+)</name>
        <dbReference type="ChEBI" id="CHEBI:29035"/>
        <label>1</label>
    </ligand>
</feature>
<sequence>MQDKSAIAEIKKQKIEQFDPSGVGNISSGMFGLPFSIDEAEVVLIPVPWEVTVSYNAGTARGPEAIKEASYQLDLFDPNIENAWKLGIAMEEISEDWLHESTDLRHKTQTYIQWLEGGGDQISEATATELTQSVNQKGQELLNWLKERSLNYLNQGKCVGVVGGDHSTPLGLIHALAEQHEEFGILQIDAHADLRNAYEGFEYSHASIMYNALKLKQVKKLVQVGIRDIAESEVELARSSNGRVITFYDALLKENMYEGDTWKKQCKKIIAQLPPKVYISFDIDGLDPKLCPGTGTPVAGGLQFEEAIYLIKALVRSGCKIIGFDLCEVAPGNDQWNGNVGARLLYKLCNWMAVSQNKLNAAGYNTGEK</sequence>
<dbReference type="PROSITE" id="PS51409">
    <property type="entry name" value="ARGINASE_2"/>
    <property type="match status" value="1"/>
</dbReference>
<accession>A0A512B1I7</accession>
<keyword evidence="4" id="KW-0464">Manganese</keyword>
<protein>
    <submittedName>
        <fullName evidence="6">Agmatinase</fullName>
    </submittedName>
</protein>
<dbReference type="AlphaFoldDB" id="A0A512B1I7"/>
<evidence type="ECO:0000256" key="1">
    <source>
        <dbReference type="ARBA" id="ARBA00009227"/>
    </source>
</evidence>